<evidence type="ECO:0000256" key="1">
    <source>
        <dbReference type="SAM" id="MobiDB-lite"/>
    </source>
</evidence>
<evidence type="ECO:0000313" key="3">
    <source>
        <dbReference type="Proteomes" id="UP001501752"/>
    </source>
</evidence>
<dbReference type="Proteomes" id="UP001501752">
    <property type="component" value="Unassembled WGS sequence"/>
</dbReference>
<dbReference type="EMBL" id="BAABIS010000001">
    <property type="protein sequence ID" value="GAA4850731.1"/>
    <property type="molecule type" value="Genomic_DNA"/>
</dbReference>
<dbReference type="PANTHER" id="PTHR46648">
    <property type="entry name" value="HIT FAMILY PROTEIN 1"/>
    <property type="match status" value="1"/>
</dbReference>
<accession>A0ABP9DLC0</accession>
<dbReference type="RefSeq" id="WP_345697303.1">
    <property type="nucleotide sequence ID" value="NZ_BAABIS010000001.1"/>
</dbReference>
<dbReference type="InterPro" id="IPR001310">
    <property type="entry name" value="Histidine_triad_HIT"/>
</dbReference>
<reference evidence="3" key="1">
    <citation type="journal article" date="2019" name="Int. J. Syst. Evol. Microbiol.">
        <title>The Global Catalogue of Microorganisms (GCM) 10K type strain sequencing project: providing services to taxonomists for standard genome sequencing and annotation.</title>
        <authorList>
            <consortium name="The Broad Institute Genomics Platform"/>
            <consortium name="The Broad Institute Genome Sequencing Center for Infectious Disease"/>
            <person name="Wu L."/>
            <person name="Ma J."/>
        </authorList>
    </citation>
    <scope>NUCLEOTIDE SEQUENCE [LARGE SCALE GENOMIC DNA]</scope>
    <source>
        <strain evidence="3">JCM 13006</strain>
    </source>
</reference>
<organism evidence="2 3">
    <name type="scientific">Kitasatospora terrestris</name>
    <dbReference type="NCBI Taxonomy" id="258051"/>
    <lineage>
        <taxon>Bacteria</taxon>
        <taxon>Bacillati</taxon>
        <taxon>Actinomycetota</taxon>
        <taxon>Actinomycetes</taxon>
        <taxon>Kitasatosporales</taxon>
        <taxon>Streptomycetaceae</taxon>
        <taxon>Kitasatospora</taxon>
    </lineage>
</organism>
<dbReference type="PANTHER" id="PTHR46648:SF1">
    <property type="entry name" value="ADENOSINE 5'-MONOPHOSPHORAMIDASE HNT1"/>
    <property type="match status" value="1"/>
</dbReference>
<evidence type="ECO:0000313" key="2">
    <source>
        <dbReference type="EMBL" id="GAA4850731.1"/>
    </source>
</evidence>
<name>A0ABP9DLC0_9ACTN</name>
<gene>
    <name evidence="2" type="ORF">GCM10023235_29660</name>
</gene>
<dbReference type="InterPro" id="IPR036265">
    <property type="entry name" value="HIT-like_sf"/>
</dbReference>
<protein>
    <recommendedName>
        <fullName evidence="4">HIT family protein</fullName>
    </recommendedName>
</protein>
<comment type="caution">
    <text evidence="2">The sequence shown here is derived from an EMBL/GenBank/DDBJ whole genome shotgun (WGS) entry which is preliminary data.</text>
</comment>
<dbReference type="Gene3D" id="3.30.428.10">
    <property type="entry name" value="HIT-like"/>
    <property type="match status" value="1"/>
</dbReference>
<sequence length="170" mass="18437">MPDESIAERVAGQQAGSGSGPGCYSCDREAEFDSLPAWESIAVDDHWRVVHAFGVPLPGWLVLVPRRHVTSIAELTDAEAELLGSWQVRLSRALAVVTGCAKTYVAQFAEREGFAHVHFHLVPRAVDLPEPVRGPRVFGLMDGTSLPAEELDRIALRIRSVLDGVEKGSA</sequence>
<feature type="region of interest" description="Disordered" evidence="1">
    <location>
        <begin position="1"/>
        <end position="22"/>
    </location>
</feature>
<evidence type="ECO:0008006" key="4">
    <source>
        <dbReference type="Google" id="ProtNLM"/>
    </source>
</evidence>
<keyword evidence="3" id="KW-1185">Reference proteome</keyword>
<proteinExistence type="predicted"/>
<dbReference type="SUPFAM" id="SSF54197">
    <property type="entry name" value="HIT-like"/>
    <property type="match status" value="1"/>
</dbReference>